<evidence type="ECO:0000256" key="13">
    <source>
        <dbReference type="ARBA" id="ARBA00023080"/>
    </source>
</evidence>
<accession>A0A1R1PWP3</accession>
<evidence type="ECO:0000256" key="9">
    <source>
        <dbReference type="ARBA" id="ARBA00022741"/>
    </source>
</evidence>
<evidence type="ECO:0000256" key="16">
    <source>
        <dbReference type="RuleBase" id="RU004013"/>
    </source>
</evidence>
<dbReference type="InterPro" id="IPR034907">
    <property type="entry name" value="NDK-like_dom"/>
</dbReference>
<keyword evidence="10 16" id="KW-0418">Kinase</keyword>
<dbReference type="GO" id="GO:0005759">
    <property type="term" value="C:mitochondrial matrix"/>
    <property type="evidence" value="ECO:0007669"/>
    <property type="project" value="UniProtKB-SubCell"/>
</dbReference>
<evidence type="ECO:0000256" key="3">
    <source>
        <dbReference type="ARBA" id="ARBA00004569"/>
    </source>
</evidence>
<proteinExistence type="inferred from homology"/>
<keyword evidence="11 16" id="KW-0067">ATP-binding</keyword>
<dbReference type="GO" id="GO:0046872">
    <property type="term" value="F:metal ion binding"/>
    <property type="evidence" value="ECO:0007669"/>
    <property type="project" value="UniProtKB-KW"/>
</dbReference>
<evidence type="ECO:0000256" key="12">
    <source>
        <dbReference type="ARBA" id="ARBA00022842"/>
    </source>
</evidence>
<evidence type="ECO:0000256" key="4">
    <source>
        <dbReference type="ARBA" id="ARBA00008142"/>
    </source>
</evidence>
<dbReference type="InterPro" id="IPR001564">
    <property type="entry name" value="Nucleoside_diP_kinase"/>
</dbReference>
<sequence>MEAIEMLKPSTEHLEEHYAEHKGKPFFPKLIDYMQSGPVVGMVWSGKNVIAETRKFLGATNPINANPGTIRGDFAVDSSKNICHASDSPASAEREIKLWFPRGYIEWTRQTDRVMY</sequence>
<dbReference type="Proteomes" id="UP000188320">
    <property type="component" value="Unassembled WGS sequence"/>
</dbReference>
<keyword evidence="13" id="KW-0546">Nucleotide metabolism</keyword>
<keyword evidence="19" id="KW-1185">Reference proteome</keyword>
<dbReference type="PRINTS" id="PR01243">
    <property type="entry name" value="NUCDPKINASE"/>
</dbReference>
<dbReference type="CDD" id="cd04413">
    <property type="entry name" value="NDPk_I"/>
    <property type="match status" value="1"/>
</dbReference>
<gene>
    <name evidence="18" type="ORF">AX774_g1070</name>
</gene>
<protein>
    <recommendedName>
        <fullName evidence="6 16">Nucleoside diphosphate kinase</fullName>
        <ecNumber evidence="5 16">2.7.4.6</ecNumber>
    </recommendedName>
</protein>
<dbReference type="Gene3D" id="3.30.70.141">
    <property type="entry name" value="Nucleoside diphosphate kinase-like domain"/>
    <property type="match status" value="1"/>
</dbReference>
<evidence type="ECO:0000256" key="1">
    <source>
        <dbReference type="ARBA" id="ARBA00001946"/>
    </source>
</evidence>
<dbReference type="EC" id="2.7.4.6" evidence="5 16"/>
<keyword evidence="7 16" id="KW-0808">Transferase</keyword>
<comment type="subcellular location">
    <subcellularLocation>
        <location evidence="3">Mitochondrion intermembrane space</location>
    </subcellularLocation>
    <subcellularLocation>
        <location evidence="2">Mitochondrion matrix</location>
    </subcellularLocation>
</comment>
<evidence type="ECO:0000256" key="7">
    <source>
        <dbReference type="ARBA" id="ARBA00022679"/>
    </source>
</evidence>
<dbReference type="GO" id="GO:0005524">
    <property type="term" value="F:ATP binding"/>
    <property type="evidence" value="ECO:0007669"/>
    <property type="project" value="UniProtKB-KW"/>
</dbReference>
<dbReference type="AlphaFoldDB" id="A0A1R1PWP3"/>
<comment type="cofactor">
    <cofactor evidence="1">
        <name>Mg(2+)</name>
        <dbReference type="ChEBI" id="CHEBI:18420"/>
    </cofactor>
</comment>
<dbReference type="PROSITE" id="PS00469">
    <property type="entry name" value="NDPK"/>
    <property type="match status" value="1"/>
</dbReference>
<feature type="domain" description="Nucleoside diphosphate kinase-like" evidence="17">
    <location>
        <begin position="1"/>
        <end position="107"/>
    </location>
</feature>
<dbReference type="InterPro" id="IPR036850">
    <property type="entry name" value="NDK-like_dom_sf"/>
</dbReference>
<dbReference type="SUPFAM" id="SSF54919">
    <property type="entry name" value="Nucleoside diphosphate kinase, NDK"/>
    <property type="match status" value="1"/>
</dbReference>
<keyword evidence="9 16" id="KW-0547">Nucleotide-binding</keyword>
<comment type="catalytic activity">
    <reaction evidence="16">
        <text>a 2'-deoxyribonucleoside 5'-diphosphate + ATP = a 2'-deoxyribonucleoside 5'-triphosphate + ADP</text>
        <dbReference type="Rhea" id="RHEA:44640"/>
        <dbReference type="ChEBI" id="CHEBI:30616"/>
        <dbReference type="ChEBI" id="CHEBI:61560"/>
        <dbReference type="ChEBI" id="CHEBI:73316"/>
        <dbReference type="ChEBI" id="CHEBI:456216"/>
        <dbReference type="EC" id="2.7.4.6"/>
    </reaction>
</comment>
<evidence type="ECO:0000313" key="19">
    <source>
        <dbReference type="Proteomes" id="UP000188320"/>
    </source>
</evidence>
<dbReference type="GO" id="GO:0004550">
    <property type="term" value="F:nucleoside diphosphate kinase activity"/>
    <property type="evidence" value="ECO:0007669"/>
    <property type="project" value="UniProtKB-EC"/>
</dbReference>
<keyword evidence="12" id="KW-0460">Magnesium</keyword>
<dbReference type="GO" id="GO:0005758">
    <property type="term" value="C:mitochondrial intermembrane space"/>
    <property type="evidence" value="ECO:0007669"/>
    <property type="project" value="UniProtKB-SubCell"/>
</dbReference>
<dbReference type="OrthoDB" id="2162449at2759"/>
<comment type="caution">
    <text evidence="18">The sequence shown here is derived from an EMBL/GenBank/DDBJ whole genome shotgun (WGS) entry which is preliminary data.</text>
</comment>
<dbReference type="EMBL" id="LSSK01000089">
    <property type="protein sequence ID" value="OMH85388.1"/>
    <property type="molecule type" value="Genomic_DNA"/>
</dbReference>
<dbReference type="GO" id="GO:0006183">
    <property type="term" value="P:GTP biosynthetic process"/>
    <property type="evidence" value="ECO:0007669"/>
    <property type="project" value="InterPro"/>
</dbReference>
<dbReference type="GO" id="GO:0006241">
    <property type="term" value="P:CTP biosynthetic process"/>
    <property type="evidence" value="ECO:0007669"/>
    <property type="project" value="InterPro"/>
</dbReference>
<evidence type="ECO:0000256" key="15">
    <source>
        <dbReference type="RuleBase" id="RU004011"/>
    </source>
</evidence>
<dbReference type="SMART" id="SM00562">
    <property type="entry name" value="NDK"/>
    <property type="match status" value="1"/>
</dbReference>
<dbReference type="Pfam" id="PF00334">
    <property type="entry name" value="NDK"/>
    <property type="match status" value="1"/>
</dbReference>
<comment type="caution">
    <text evidence="14">Lacks conserved residue(s) required for the propagation of feature annotation.</text>
</comment>
<evidence type="ECO:0000256" key="10">
    <source>
        <dbReference type="ARBA" id="ARBA00022777"/>
    </source>
</evidence>
<evidence type="ECO:0000256" key="2">
    <source>
        <dbReference type="ARBA" id="ARBA00004305"/>
    </source>
</evidence>
<evidence type="ECO:0000256" key="11">
    <source>
        <dbReference type="ARBA" id="ARBA00022840"/>
    </source>
</evidence>
<name>A0A1R1PWP3_ZANCU</name>
<evidence type="ECO:0000256" key="6">
    <source>
        <dbReference type="ARBA" id="ARBA00017632"/>
    </source>
</evidence>
<dbReference type="FunFam" id="3.30.70.141:FF:000017">
    <property type="entry name" value="Nucleoside diphosphate kinase"/>
    <property type="match status" value="1"/>
</dbReference>
<dbReference type="GO" id="GO:0006228">
    <property type="term" value="P:UTP biosynthetic process"/>
    <property type="evidence" value="ECO:0007669"/>
    <property type="project" value="InterPro"/>
</dbReference>
<evidence type="ECO:0000256" key="8">
    <source>
        <dbReference type="ARBA" id="ARBA00022723"/>
    </source>
</evidence>
<evidence type="ECO:0000259" key="17">
    <source>
        <dbReference type="SMART" id="SM00562"/>
    </source>
</evidence>
<comment type="similarity">
    <text evidence="4 14 15">Belongs to the NDK family.</text>
</comment>
<evidence type="ECO:0000256" key="5">
    <source>
        <dbReference type="ARBA" id="ARBA00012966"/>
    </source>
</evidence>
<reference evidence="19" key="1">
    <citation type="submission" date="2017-01" db="EMBL/GenBank/DDBJ databases">
        <authorList>
            <person name="Wang Y."/>
            <person name="White M."/>
            <person name="Kvist S."/>
            <person name="Moncalvo J.-M."/>
        </authorList>
    </citation>
    <scope>NUCLEOTIDE SEQUENCE [LARGE SCALE GENOMIC DNA]</scope>
    <source>
        <strain evidence="19">COL-18-3</strain>
    </source>
</reference>
<dbReference type="InterPro" id="IPR023005">
    <property type="entry name" value="Nucleoside_diP_kinase_AS"/>
</dbReference>
<organism evidence="18 19">
    <name type="scientific">Zancudomyces culisetae</name>
    <name type="common">Gut fungus</name>
    <name type="synonym">Smittium culisetae</name>
    <dbReference type="NCBI Taxonomy" id="1213189"/>
    <lineage>
        <taxon>Eukaryota</taxon>
        <taxon>Fungi</taxon>
        <taxon>Fungi incertae sedis</taxon>
        <taxon>Zoopagomycota</taxon>
        <taxon>Kickxellomycotina</taxon>
        <taxon>Harpellomycetes</taxon>
        <taxon>Harpellales</taxon>
        <taxon>Legeriomycetaceae</taxon>
        <taxon>Zancudomyces</taxon>
    </lineage>
</organism>
<evidence type="ECO:0000256" key="14">
    <source>
        <dbReference type="PROSITE-ProRule" id="PRU00706"/>
    </source>
</evidence>
<evidence type="ECO:0000313" key="18">
    <source>
        <dbReference type="EMBL" id="OMH85388.1"/>
    </source>
</evidence>
<dbReference type="PROSITE" id="PS51374">
    <property type="entry name" value="NDPK_LIKE"/>
    <property type="match status" value="1"/>
</dbReference>
<keyword evidence="8" id="KW-0479">Metal-binding</keyword>
<dbReference type="PANTHER" id="PTHR11349">
    <property type="entry name" value="NUCLEOSIDE DIPHOSPHATE KINASE"/>
    <property type="match status" value="1"/>
</dbReference>